<evidence type="ECO:0008006" key="3">
    <source>
        <dbReference type="Google" id="ProtNLM"/>
    </source>
</evidence>
<dbReference type="EMBL" id="AEDY01000021">
    <property type="protein sequence ID" value="EFO54980.1"/>
    <property type="molecule type" value="Genomic_DNA"/>
</dbReference>
<gene>
    <name evidence="2" type="ORF">SIN_0260</name>
</gene>
<protein>
    <recommendedName>
        <fullName evidence="3">Glycosyltransferase RgtA/B/C/D-like domain-containing protein</fullName>
    </recommendedName>
</protein>
<evidence type="ECO:0000313" key="2">
    <source>
        <dbReference type="EMBL" id="EFO54980.1"/>
    </source>
</evidence>
<comment type="caution">
    <text evidence="2">The sequence shown here is derived from an EMBL/GenBank/DDBJ whole genome shotgun (WGS) entry which is preliminary data.</text>
</comment>
<accession>A0ABN0B6W4</accession>
<keyword evidence="1" id="KW-1133">Transmembrane helix</keyword>
<evidence type="ECO:0000256" key="1">
    <source>
        <dbReference type="SAM" id="Phobius"/>
    </source>
</evidence>
<organism evidence="2">
    <name type="scientific">Streptococcus infantis SK1302</name>
    <dbReference type="NCBI Taxonomy" id="871237"/>
    <lineage>
        <taxon>Bacteria</taxon>
        <taxon>Bacillati</taxon>
        <taxon>Bacillota</taxon>
        <taxon>Bacilli</taxon>
        <taxon>Lactobacillales</taxon>
        <taxon>Streptococcaceae</taxon>
        <taxon>Streptococcus</taxon>
    </lineage>
</organism>
<keyword evidence="1" id="KW-0472">Membrane</keyword>
<sequence length="119" mass="13614">MKKNNLLIGFASLFFTVLVWLSMVTSVKKGIPFSDASIFEYFGYAMNRGELMYANLFDHKGPVIFIVNYLGYFISGSLGIKFLYLFCTFLFFVISFLTSKLFTGNKQSILVLFLLFFGI</sequence>
<feature type="transmembrane region" description="Helical" evidence="1">
    <location>
        <begin position="69"/>
        <end position="97"/>
    </location>
</feature>
<keyword evidence="1" id="KW-0812">Transmembrane</keyword>
<proteinExistence type="predicted"/>
<name>A0ABN0B6W4_9STRE</name>
<reference evidence="2" key="1">
    <citation type="submission" date="2010-09" db="EMBL/GenBank/DDBJ databases">
        <authorList>
            <person name="Daugherty S.C."/>
            <person name="Kilian M."/>
            <person name="Tettelin H."/>
        </authorList>
    </citation>
    <scope>NUCLEOTIDE SEQUENCE [LARGE SCALE GENOMIC DNA]</scope>
    <source>
        <strain evidence="2">SK1302</strain>
    </source>
</reference>